<keyword evidence="3" id="KW-1185">Reference proteome</keyword>
<evidence type="ECO:0000313" key="3">
    <source>
        <dbReference type="Proteomes" id="UP001465976"/>
    </source>
</evidence>
<dbReference type="EMBL" id="JBAHYK010000401">
    <property type="protein sequence ID" value="KAL0574401.1"/>
    <property type="molecule type" value="Genomic_DNA"/>
</dbReference>
<feature type="compositionally biased region" description="Polar residues" evidence="1">
    <location>
        <begin position="1"/>
        <end position="19"/>
    </location>
</feature>
<proteinExistence type="predicted"/>
<feature type="compositionally biased region" description="Pro residues" evidence="1">
    <location>
        <begin position="72"/>
        <end position="91"/>
    </location>
</feature>
<organism evidence="2 3">
    <name type="scientific">Marasmius crinis-equi</name>
    <dbReference type="NCBI Taxonomy" id="585013"/>
    <lineage>
        <taxon>Eukaryota</taxon>
        <taxon>Fungi</taxon>
        <taxon>Dikarya</taxon>
        <taxon>Basidiomycota</taxon>
        <taxon>Agaricomycotina</taxon>
        <taxon>Agaricomycetes</taxon>
        <taxon>Agaricomycetidae</taxon>
        <taxon>Agaricales</taxon>
        <taxon>Marasmiineae</taxon>
        <taxon>Marasmiaceae</taxon>
        <taxon>Marasmius</taxon>
    </lineage>
</organism>
<feature type="non-terminal residue" evidence="2">
    <location>
        <position position="166"/>
    </location>
</feature>
<evidence type="ECO:0000313" key="2">
    <source>
        <dbReference type="EMBL" id="KAL0574401.1"/>
    </source>
</evidence>
<sequence>MSNTNAQSQEPPTQFQAGSLRSIFEPRQTRSGSYYSPYLLSSDVYADPNVTVDALLYTALNLLDDPFASPLTTPPSSPCASPEPSPFPQLPPEVTIPVQVEPQEGSSEQTNGGLSKKKRKRRGKKKGVVSREEAGSEETAKEAGKGELDEESEERPASGKTQQRSH</sequence>
<feature type="region of interest" description="Disordered" evidence="1">
    <location>
        <begin position="65"/>
        <end position="166"/>
    </location>
</feature>
<reference evidence="2 3" key="1">
    <citation type="submission" date="2024-02" db="EMBL/GenBank/DDBJ databases">
        <title>A draft genome for the cacao thread blight pathogen Marasmius crinis-equi.</title>
        <authorList>
            <person name="Cohen S.P."/>
            <person name="Baruah I.K."/>
            <person name="Amoako-Attah I."/>
            <person name="Bukari Y."/>
            <person name="Meinhardt L.W."/>
            <person name="Bailey B.A."/>
        </authorList>
    </citation>
    <scope>NUCLEOTIDE SEQUENCE [LARGE SCALE GENOMIC DNA]</scope>
    <source>
        <strain evidence="2 3">GH-76</strain>
    </source>
</reference>
<protein>
    <submittedName>
        <fullName evidence="2">Uncharacterized protein</fullName>
    </submittedName>
</protein>
<evidence type="ECO:0000256" key="1">
    <source>
        <dbReference type="SAM" id="MobiDB-lite"/>
    </source>
</evidence>
<feature type="compositionally biased region" description="Basic and acidic residues" evidence="1">
    <location>
        <begin position="129"/>
        <end position="147"/>
    </location>
</feature>
<dbReference type="Proteomes" id="UP001465976">
    <property type="component" value="Unassembled WGS sequence"/>
</dbReference>
<comment type="caution">
    <text evidence="2">The sequence shown here is derived from an EMBL/GenBank/DDBJ whole genome shotgun (WGS) entry which is preliminary data.</text>
</comment>
<feature type="region of interest" description="Disordered" evidence="1">
    <location>
        <begin position="1"/>
        <end position="27"/>
    </location>
</feature>
<accession>A0ABR3FGT7</accession>
<feature type="compositionally biased region" description="Polar residues" evidence="1">
    <location>
        <begin position="104"/>
        <end position="113"/>
    </location>
</feature>
<gene>
    <name evidence="2" type="ORF">V5O48_007559</name>
</gene>
<name>A0ABR3FGT7_9AGAR</name>
<feature type="compositionally biased region" description="Basic residues" evidence="1">
    <location>
        <begin position="115"/>
        <end position="128"/>
    </location>
</feature>